<dbReference type="Gene3D" id="3.40.50.2000">
    <property type="entry name" value="Glycogen Phosphorylase B"/>
    <property type="match status" value="2"/>
</dbReference>
<dbReference type="CDD" id="cd03808">
    <property type="entry name" value="GT4_CapM-like"/>
    <property type="match status" value="1"/>
</dbReference>
<dbReference type="SUPFAM" id="SSF53756">
    <property type="entry name" value="UDP-Glycosyltransferase/glycogen phosphorylase"/>
    <property type="match status" value="1"/>
</dbReference>
<dbReference type="Proteomes" id="UP001472978">
    <property type="component" value="Unassembled WGS sequence"/>
</dbReference>
<gene>
    <name evidence="2" type="ORF">ABE957_15275</name>
</gene>
<proteinExistence type="predicted"/>
<comment type="caution">
    <text evidence="2">The sequence shown here is derived from an EMBL/GenBank/DDBJ whole genome shotgun (WGS) entry which is preliminary data.</text>
</comment>
<dbReference type="Pfam" id="PF13692">
    <property type="entry name" value="Glyco_trans_1_4"/>
    <property type="match status" value="1"/>
</dbReference>
<sequence length="396" mass="43800">MEDHAKLKLVIGITSSKSTPLIKGQARYFSQLGYEVHVFGPSGGFIEKYALEEGAQHVAIDIEREISLFSDLKALFQVIKALSKIRPEVVNFGTPKMGLLGCFAAYLLRVPRRVYTCRGLRYDHEKGAKRNLLMFMEWLSAACAHKVVCISDSVNQQAVEDGVVSNNKALVIGPGSSNGVDISRFNPSVVDHEAQYRLKSNLGFNDSKVLGFVGRLAERKGIAELVNAFLKLRERGFSVKLVILGVLDEAQFPDLELLEVIQNDPDIHWVGFQENVPLYLSLFDVFVLPAWWEGFGNVLIQAAAMGLPIVSTNVTGCRDAVSHDYNGTLVEKGDVEGVVEAISRYMGDAELAALHGANGKKWAARFRSELIWDGLDNLYQSIKPMKSNRDSVAREP</sequence>
<evidence type="ECO:0000313" key="2">
    <source>
        <dbReference type="EMBL" id="MEQ6890034.1"/>
    </source>
</evidence>
<dbReference type="RefSeq" id="WP_349759526.1">
    <property type="nucleotide sequence ID" value="NZ_JBEGCI010000015.1"/>
</dbReference>
<name>A0ABV1N8G5_9GAMM</name>
<evidence type="ECO:0000259" key="1">
    <source>
        <dbReference type="Pfam" id="PF13579"/>
    </source>
</evidence>
<accession>A0ABV1N8G5</accession>
<dbReference type="InterPro" id="IPR028098">
    <property type="entry name" value="Glyco_trans_4-like_N"/>
</dbReference>
<reference evidence="2 3" key="1">
    <citation type="submission" date="2024-05" db="EMBL/GenBank/DDBJ databases">
        <title>Halomonas sp. CS7 16S ribosomal RNA gene Genome sequencing and assembly.</title>
        <authorList>
            <person name="Yook S."/>
        </authorList>
    </citation>
    <scope>NUCLEOTIDE SEQUENCE [LARGE SCALE GENOMIC DNA]</scope>
    <source>
        <strain evidence="2 3">CS7</strain>
    </source>
</reference>
<protein>
    <submittedName>
        <fullName evidence="2">Glycosyltransferase family 4 protein</fullName>
    </submittedName>
</protein>
<dbReference type="Pfam" id="PF13579">
    <property type="entry name" value="Glyco_trans_4_4"/>
    <property type="match status" value="1"/>
</dbReference>
<dbReference type="EMBL" id="JBEGCI010000015">
    <property type="protein sequence ID" value="MEQ6890034.1"/>
    <property type="molecule type" value="Genomic_DNA"/>
</dbReference>
<dbReference type="PANTHER" id="PTHR45947:SF3">
    <property type="entry name" value="SULFOQUINOVOSYL TRANSFERASE SQD2"/>
    <property type="match status" value="1"/>
</dbReference>
<evidence type="ECO:0000313" key="3">
    <source>
        <dbReference type="Proteomes" id="UP001472978"/>
    </source>
</evidence>
<organism evidence="2 3">
    <name type="scientific">Halomonas pelophila</name>
    <dbReference type="NCBI Taxonomy" id="3151122"/>
    <lineage>
        <taxon>Bacteria</taxon>
        <taxon>Pseudomonadati</taxon>
        <taxon>Pseudomonadota</taxon>
        <taxon>Gammaproteobacteria</taxon>
        <taxon>Oceanospirillales</taxon>
        <taxon>Halomonadaceae</taxon>
        <taxon>Halomonas</taxon>
    </lineage>
</organism>
<keyword evidence="3" id="KW-1185">Reference proteome</keyword>
<feature type="domain" description="Glycosyltransferase subfamily 4-like N-terminal" evidence="1">
    <location>
        <begin position="25"/>
        <end position="175"/>
    </location>
</feature>
<dbReference type="InterPro" id="IPR050194">
    <property type="entry name" value="Glycosyltransferase_grp1"/>
</dbReference>
<dbReference type="PANTHER" id="PTHR45947">
    <property type="entry name" value="SULFOQUINOVOSYL TRANSFERASE SQD2"/>
    <property type="match status" value="1"/>
</dbReference>